<dbReference type="GO" id="GO:0000455">
    <property type="term" value="P:enzyme-directed rRNA pseudouridine synthesis"/>
    <property type="evidence" value="ECO:0007669"/>
    <property type="project" value="TreeGrafter"/>
</dbReference>
<dbReference type="STRING" id="1121131.SAMN02745229_01619"/>
<dbReference type="InterPro" id="IPR006145">
    <property type="entry name" value="PsdUridine_synth_RsuA/RluA"/>
</dbReference>
<dbReference type="NCBIfam" id="TIGR00005">
    <property type="entry name" value="rluA_subfam"/>
    <property type="match status" value="1"/>
</dbReference>
<protein>
    <recommendedName>
        <fullName evidence="4">Pseudouridine synthase</fullName>
        <ecNumber evidence="4">5.4.99.-</ecNumber>
    </recommendedName>
</protein>
<keyword evidence="4" id="KW-0413">Isomerase</keyword>
<sequence>MSVRNLDYKIKKEDEGKLVKELLKDQLHLSRREISHAKAFEDGILIDGKHVNVLYKVSVGELLHVSIHENTEASAQIVPMEGELNIVYEDEDIIVVNKPAGIIVHPLKNHFTSTLSNHIAWHFKQNGENHVIRPVGRLDRETSGLIVFGKNRYSANSLNDQSLNGIKVKEYLALCSGVFENPKGIVDSPIGLAPGVKMVRSIREDGDPSITHYEVVEQKIKSGTNDGFALVRLRLETGRTHQIRIHMKSIGHALLGDGLYGSDLPDWYGMERVALHSSHMEILHPVTGKRLSFDAELPKDMAETLSKY</sequence>
<name>A0A1M5YNE5_BUTFI</name>
<accession>A0A1M5YNE5</accession>
<evidence type="ECO:0000313" key="7">
    <source>
        <dbReference type="Proteomes" id="UP000184278"/>
    </source>
</evidence>
<dbReference type="AlphaFoldDB" id="A0A1M5YNE5"/>
<evidence type="ECO:0000256" key="3">
    <source>
        <dbReference type="PIRSR" id="PIRSR606225-1"/>
    </source>
</evidence>
<reference evidence="7" key="1">
    <citation type="submission" date="2016-11" db="EMBL/GenBank/DDBJ databases">
        <authorList>
            <person name="Varghese N."/>
            <person name="Submissions S."/>
        </authorList>
    </citation>
    <scope>NUCLEOTIDE SEQUENCE [LARGE SCALE GENOMIC DNA]</scope>
    <source>
        <strain evidence="7">DSM 3071</strain>
    </source>
</reference>
<dbReference type="OrthoDB" id="9773999at2"/>
<gene>
    <name evidence="6" type="ORF">SAMN02745229_01619</name>
</gene>
<dbReference type="Pfam" id="PF00849">
    <property type="entry name" value="PseudoU_synth_2"/>
    <property type="match status" value="1"/>
</dbReference>
<evidence type="ECO:0000313" key="6">
    <source>
        <dbReference type="EMBL" id="SHI13470.1"/>
    </source>
</evidence>
<dbReference type="GeneID" id="89511942"/>
<organism evidence="6 7">
    <name type="scientific">Butyrivibrio fibrisolvens DSM 3071</name>
    <dbReference type="NCBI Taxonomy" id="1121131"/>
    <lineage>
        <taxon>Bacteria</taxon>
        <taxon>Bacillati</taxon>
        <taxon>Bacillota</taxon>
        <taxon>Clostridia</taxon>
        <taxon>Lachnospirales</taxon>
        <taxon>Lachnospiraceae</taxon>
        <taxon>Butyrivibrio</taxon>
    </lineage>
</organism>
<dbReference type="GO" id="GO:0140098">
    <property type="term" value="F:catalytic activity, acting on RNA"/>
    <property type="evidence" value="ECO:0007669"/>
    <property type="project" value="UniProtKB-ARBA"/>
</dbReference>
<dbReference type="EC" id="5.4.99.-" evidence="4"/>
<dbReference type="RefSeq" id="WP_073386885.1">
    <property type="nucleotide sequence ID" value="NZ_FQXK01000012.1"/>
</dbReference>
<evidence type="ECO:0000259" key="5">
    <source>
        <dbReference type="Pfam" id="PF00849"/>
    </source>
</evidence>
<dbReference type="InterPro" id="IPR050188">
    <property type="entry name" value="RluA_PseudoU_synthase"/>
</dbReference>
<dbReference type="Gene3D" id="3.30.2350.10">
    <property type="entry name" value="Pseudouridine synthase"/>
    <property type="match status" value="1"/>
</dbReference>
<comment type="similarity">
    <text evidence="2 4">Belongs to the pseudouridine synthase RluA family.</text>
</comment>
<dbReference type="SUPFAM" id="SSF55120">
    <property type="entry name" value="Pseudouridine synthase"/>
    <property type="match status" value="1"/>
</dbReference>
<feature type="domain" description="Pseudouridine synthase RsuA/RluA-like" evidence="5">
    <location>
        <begin position="92"/>
        <end position="248"/>
    </location>
</feature>
<keyword evidence="7" id="KW-1185">Reference proteome</keyword>
<dbReference type="PANTHER" id="PTHR21600:SF44">
    <property type="entry name" value="RIBOSOMAL LARGE SUBUNIT PSEUDOURIDINE SYNTHASE D"/>
    <property type="match status" value="1"/>
</dbReference>
<dbReference type="InterPro" id="IPR006225">
    <property type="entry name" value="PsdUridine_synth_RluC/D"/>
</dbReference>
<comment type="catalytic activity">
    <reaction evidence="1 4">
        <text>a uridine in RNA = a pseudouridine in RNA</text>
        <dbReference type="Rhea" id="RHEA:48348"/>
        <dbReference type="Rhea" id="RHEA-COMP:12068"/>
        <dbReference type="Rhea" id="RHEA-COMP:12069"/>
        <dbReference type="ChEBI" id="CHEBI:65314"/>
        <dbReference type="ChEBI" id="CHEBI:65315"/>
    </reaction>
</comment>
<dbReference type="GO" id="GO:0009982">
    <property type="term" value="F:pseudouridine synthase activity"/>
    <property type="evidence" value="ECO:0007669"/>
    <property type="project" value="InterPro"/>
</dbReference>
<feature type="active site" evidence="3">
    <location>
        <position position="139"/>
    </location>
</feature>
<dbReference type="InterPro" id="IPR020103">
    <property type="entry name" value="PsdUridine_synth_cat_dom_sf"/>
</dbReference>
<proteinExistence type="inferred from homology"/>
<dbReference type="CDD" id="cd02869">
    <property type="entry name" value="PseudoU_synth_RluA_like"/>
    <property type="match status" value="1"/>
</dbReference>
<dbReference type="EMBL" id="FQXK01000012">
    <property type="protein sequence ID" value="SHI13470.1"/>
    <property type="molecule type" value="Genomic_DNA"/>
</dbReference>
<evidence type="ECO:0000256" key="4">
    <source>
        <dbReference type="RuleBase" id="RU362028"/>
    </source>
</evidence>
<dbReference type="PANTHER" id="PTHR21600">
    <property type="entry name" value="MITOCHONDRIAL RNA PSEUDOURIDINE SYNTHASE"/>
    <property type="match status" value="1"/>
</dbReference>
<dbReference type="GO" id="GO:0003723">
    <property type="term" value="F:RNA binding"/>
    <property type="evidence" value="ECO:0007669"/>
    <property type="project" value="InterPro"/>
</dbReference>
<evidence type="ECO:0000256" key="1">
    <source>
        <dbReference type="ARBA" id="ARBA00000073"/>
    </source>
</evidence>
<evidence type="ECO:0000256" key="2">
    <source>
        <dbReference type="ARBA" id="ARBA00010876"/>
    </source>
</evidence>
<comment type="function">
    <text evidence="4">Responsible for synthesis of pseudouridine from uracil.</text>
</comment>
<dbReference type="Proteomes" id="UP000184278">
    <property type="component" value="Unassembled WGS sequence"/>
</dbReference>